<accession>A0A7G9Y773</accession>
<organism evidence="2">
    <name type="scientific">Candidatus Methanogaster sp. ANME-2c ERB4</name>
    <dbReference type="NCBI Taxonomy" id="2759911"/>
    <lineage>
        <taxon>Archaea</taxon>
        <taxon>Methanobacteriati</taxon>
        <taxon>Methanobacteriota</taxon>
        <taxon>Stenosarchaea group</taxon>
        <taxon>Methanomicrobia</taxon>
        <taxon>Methanosarcinales</taxon>
        <taxon>ANME-2 cluster</taxon>
        <taxon>Candidatus Methanogasteraceae</taxon>
        <taxon>Candidatus Methanogaster</taxon>
    </lineage>
</organism>
<evidence type="ECO:0000313" key="2">
    <source>
        <dbReference type="EMBL" id="QNO43857.1"/>
    </source>
</evidence>
<keyword evidence="1" id="KW-1133">Transmembrane helix</keyword>
<sequence>MNRNLTRQLKYILILTCVIASMPAACAQEQVVINSGDWRDVYSSMMYANLRGMPASFITDAPHATALPNYLDKDPDILLVESETSPFFANYEGTLTDEGFVVSETYKSPGGAEANLHFIGELPDITNFIVLDETYGYNAISVASYAVKSRSWVLFADHENIDELSGFLDGRTVNNLLIYGRVDRQVNDSLSIYHPEIIDYGDRFDNNIAIAKKYQDISEASQIVFTNGEFIENEIMSGREPVLFIGTNVIPEQTVNYLNGSGIETGVVIGNALTDAASMITARTDMHVFIKFGQGRGGGSFSLVEALDEFPLPKYELVMSVVSVDYNQGTGGLEVVYRNDANIDIFSKSSVSVFVDGNASGVDARDGEFLTGVTQVATVGDEGAIIITKGTTSGVSYDCPELAAQESLETANIAADVYAVFGESPRSLNRLLQQTLGVGIITFVDKSSIDATEVLYTKKTERLSVTITNTGDVPCYVCPDVLLRIGGREQSYRVVDDPLYLPAGGRESPSCRIDMTDADIADNPVVPVHVSYGEREKMLGKGLDKNLPLEIATMFSTKQLFANPAILAGIAIAAIIAAAVLLMRRRKK</sequence>
<dbReference type="EMBL" id="MT630872">
    <property type="protein sequence ID" value="QNO43857.1"/>
    <property type="molecule type" value="Genomic_DNA"/>
</dbReference>
<proteinExistence type="predicted"/>
<keyword evidence="1" id="KW-0812">Transmembrane</keyword>
<gene>
    <name evidence="2" type="ORF">AGDLFKPD_00002</name>
</gene>
<reference evidence="2" key="1">
    <citation type="submission" date="2020-06" db="EMBL/GenBank/DDBJ databases">
        <title>Unique genomic features of the anaerobic methanotrophic archaea.</title>
        <authorList>
            <person name="Chadwick G.L."/>
            <person name="Skennerton C.T."/>
            <person name="Laso-Perez R."/>
            <person name="Leu A.O."/>
            <person name="Speth D.R."/>
            <person name="Yu H."/>
            <person name="Morgan-Lang C."/>
            <person name="Hatzenpichler R."/>
            <person name="Goudeau D."/>
            <person name="Malmstrom R."/>
            <person name="Brazelton W.J."/>
            <person name="Woyke T."/>
            <person name="Hallam S.J."/>
            <person name="Tyson G.W."/>
            <person name="Wegener G."/>
            <person name="Boetius A."/>
            <person name="Orphan V."/>
        </authorList>
    </citation>
    <scope>NUCLEOTIDE SEQUENCE</scope>
</reference>
<protein>
    <submittedName>
        <fullName evidence="2">Uncharacterized protein</fullName>
    </submittedName>
</protein>
<name>A0A7G9Y773_9EURY</name>
<dbReference type="AlphaFoldDB" id="A0A7G9Y773"/>
<feature type="transmembrane region" description="Helical" evidence="1">
    <location>
        <begin position="561"/>
        <end position="583"/>
    </location>
</feature>
<keyword evidence="1" id="KW-0472">Membrane</keyword>
<evidence type="ECO:0000256" key="1">
    <source>
        <dbReference type="SAM" id="Phobius"/>
    </source>
</evidence>